<dbReference type="FunFam" id="3.90.1570.40:FF:000001">
    <property type="entry name" value="Pre-mRNA-processing-splicing factor 8"/>
    <property type="match status" value="1"/>
</dbReference>
<evidence type="ECO:0000313" key="9">
    <source>
        <dbReference type="Proteomes" id="UP000268162"/>
    </source>
</evidence>
<sequence length="741" mass="84591">CQVFDQELEALQIQSVSKEQIHPRKSYKMNSSCFAEGTRLVVHNCADILLNAAYKWSTSRPSLLTDSKDVMDGTTTQKMWVDVQLRWGDFDSHDIERYTRAKFLDYSTDSMSIYPSPTGIMVGLDLAYNQHSAYGHWPPGFKPLMSQAMNKIMKANPALFVLRERIRKGLQLYSSEPTEPYLSSQTITEIFSNQIIWFIDDTNVYRVTTHRTFEGNITTKPINGVVLIFNPRTGQAFLKVIHASVFAGQKRLGQLAKWKTAEEVVALIRSLPVEEQPRQLIVTRKGMLDPLEIHCLDFPNVVIRGSELQLPFQACLQVEKFGDMILKATEPKMCLYNLYDDWVKTISPYTAFSRLILILRGLHVNTERAKMILRPDRNTLTKEYHVWPTFTDEEWIKVEVALKDLILNDYGKKNNVSTASLTQSEIRDIILGMQISAPSLQRQQIAEIEKQAKEQSQLTAVTTKSRNVHGDEIIVTTTSNYETQTFSSKTDWRVRAISANNLHLRINNLFVSADDIGQSGFTYVLPKNILRRFIMSADLRTQIAGYLYGVTPAGRSDVKEIHCIALVPQWGTHREVHLPHDLPHHPLIKDMEPLGWIHTQPNETAQLSPQDVTMHAKTMAEHKSWDGEATTIITCSFTPGSCSLAAYKLTPQGYEWGAQNRDTVSAQPAGYSLGHFEKVQMLLSDKYQGFFLVPSDGVWNYNFMGPNHRADMKYEVELDIPHEFYHEVHRPNHFLNFTAME</sequence>
<dbReference type="Proteomes" id="UP000268162">
    <property type="component" value="Unassembled WGS sequence"/>
</dbReference>
<dbReference type="GO" id="GO:0030620">
    <property type="term" value="F:U2 snRNA binding"/>
    <property type="evidence" value="ECO:0007669"/>
    <property type="project" value="TreeGrafter"/>
</dbReference>
<dbReference type="GO" id="GO:0000244">
    <property type="term" value="P:spliceosomal tri-snRNP complex assembly"/>
    <property type="evidence" value="ECO:0007669"/>
    <property type="project" value="TreeGrafter"/>
</dbReference>
<evidence type="ECO:0000256" key="2">
    <source>
        <dbReference type="ARBA" id="ARBA00022664"/>
    </source>
</evidence>
<dbReference type="GO" id="GO:0017070">
    <property type="term" value="F:U6 snRNA binding"/>
    <property type="evidence" value="ECO:0007669"/>
    <property type="project" value="TreeGrafter"/>
</dbReference>
<dbReference type="InterPro" id="IPR027652">
    <property type="entry name" value="PRP8"/>
</dbReference>
<dbReference type="FunFam" id="1.20.80.40:FF:000001">
    <property type="entry name" value="Pre-mRNA-processing-splicing factor 8"/>
    <property type="match status" value="1"/>
</dbReference>
<dbReference type="AlphaFoldDB" id="A0A4P9ZK99"/>
<dbReference type="GO" id="GO:0071013">
    <property type="term" value="C:catalytic step 2 spliceosome"/>
    <property type="evidence" value="ECO:0007669"/>
    <property type="project" value="TreeGrafter"/>
</dbReference>
<dbReference type="SMART" id="SM00232">
    <property type="entry name" value="JAB_MPN"/>
    <property type="match status" value="1"/>
</dbReference>
<dbReference type="Gene3D" id="3.90.1570.40">
    <property type="match status" value="1"/>
</dbReference>
<dbReference type="CDD" id="cd08056">
    <property type="entry name" value="MPN_PRP8"/>
    <property type="match status" value="1"/>
</dbReference>
<keyword evidence="9" id="KW-1185">Reference proteome</keyword>
<keyword evidence="2" id="KW-0507">mRNA processing</keyword>
<dbReference type="InterPro" id="IPR043173">
    <property type="entry name" value="Prp8_domainIV_fingers"/>
</dbReference>
<dbReference type="Gene3D" id="3.30.420.230">
    <property type="match status" value="1"/>
</dbReference>
<proteinExistence type="predicted"/>
<protein>
    <submittedName>
        <fullName evidence="8">PRP8 domain IV core-domain-containing protein</fullName>
    </submittedName>
</protein>
<dbReference type="FunFam" id="3.40.140.10:FF:000002">
    <property type="entry name" value="Pre-mRNA-processing-splicing factor 8"/>
    <property type="match status" value="1"/>
</dbReference>
<dbReference type="InterPro" id="IPR000555">
    <property type="entry name" value="JAMM/MPN+_dom"/>
</dbReference>
<dbReference type="CDD" id="cd13838">
    <property type="entry name" value="RNase_H_like_Prp8_IV"/>
    <property type="match status" value="1"/>
</dbReference>
<keyword evidence="3" id="KW-0747">Spliceosome</keyword>
<keyword evidence="4" id="KW-0694">RNA-binding</keyword>
<evidence type="ECO:0000256" key="5">
    <source>
        <dbReference type="ARBA" id="ARBA00023187"/>
    </source>
</evidence>
<dbReference type="PROSITE" id="PS50249">
    <property type="entry name" value="MPN"/>
    <property type="match status" value="1"/>
</dbReference>
<dbReference type="Pfam" id="PF01398">
    <property type="entry name" value="JAB"/>
    <property type="match status" value="1"/>
</dbReference>
<reference evidence="9" key="1">
    <citation type="journal article" date="2018" name="Nat. Microbiol.">
        <title>Leveraging single-cell genomics to expand the fungal tree of life.</title>
        <authorList>
            <person name="Ahrendt S.R."/>
            <person name="Quandt C.A."/>
            <person name="Ciobanu D."/>
            <person name="Clum A."/>
            <person name="Salamov A."/>
            <person name="Andreopoulos B."/>
            <person name="Cheng J.F."/>
            <person name="Woyke T."/>
            <person name="Pelin A."/>
            <person name="Henrissat B."/>
            <person name="Reynolds N.K."/>
            <person name="Benny G.L."/>
            <person name="Smith M.E."/>
            <person name="James T.Y."/>
            <person name="Grigoriev I.V."/>
        </authorList>
    </citation>
    <scope>NUCLEOTIDE SEQUENCE [LARGE SCALE GENOMIC DNA]</scope>
    <source>
        <strain evidence="9">RSA 468</strain>
    </source>
</reference>
<name>A0A4P9ZK99_9FUNG</name>
<dbReference type="GO" id="GO:0030619">
    <property type="term" value="F:U1 snRNA binding"/>
    <property type="evidence" value="ECO:0007669"/>
    <property type="project" value="TreeGrafter"/>
</dbReference>
<dbReference type="EMBL" id="ML003638">
    <property type="protein sequence ID" value="RKP33684.1"/>
    <property type="molecule type" value="Genomic_DNA"/>
</dbReference>
<accession>A0A4P9ZK99</accession>
<dbReference type="GO" id="GO:0008237">
    <property type="term" value="F:metallopeptidase activity"/>
    <property type="evidence" value="ECO:0007669"/>
    <property type="project" value="InterPro"/>
</dbReference>
<dbReference type="Gene3D" id="1.20.80.40">
    <property type="match status" value="1"/>
</dbReference>
<dbReference type="PANTHER" id="PTHR11140">
    <property type="entry name" value="PRE-MRNA SPLICING FACTOR PRP8"/>
    <property type="match status" value="1"/>
</dbReference>
<feature type="non-terminal residue" evidence="8">
    <location>
        <position position="1"/>
    </location>
</feature>
<dbReference type="PANTHER" id="PTHR11140:SF0">
    <property type="entry name" value="PRE-MRNA-PROCESSING-SPLICING FACTOR 8"/>
    <property type="match status" value="1"/>
</dbReference>
<dbReference type="InterPro" id="IPR021983">
    <property type="entry name" value="PRP8_domainIV"/>
</dbReference>
<dbReference type="SUPFAM" id="SSF53098">
    <property type="entry name" value="Ribonuclease H-like"/>
    <property type="match status" value="1"/>
</dbReference>
<dbReference type="InterPro" id="IPR043172">
    <property type="entry name" value="Prp8_domainIV_palm"/>
</dbReference>
<dbReference type="GO" id="GO:0097157">
    <property type="term" value="F:pre-mRNA intronic binding"/>
    <property type="evidence" value="ECO:0007669"/>
    <property type="project" value="TreeGrafter"/>
</dbReference>
<organism evidence="8 9">
    <name type="scientific">Dimargaris cristalligena</name>
    <dbReference type="NCBI Taxonomy" id="215637"/>
    <lineage>
        <taxon>Eukaryota</taxon>
        <taxon>Fungi</taxon>
        <taxon>Fungi incertae sedis</taxon>
        <taxon>Zoopagomycota</taxon>
        <taxon>Kickxellomycotina</taxon>
        <taxon>Dimargaritomycetes</taxon>
        <taxon>Dimargaritales</taxon>
        <taxon>Dimargaritaceae</taxon>
        <taxon>Dimargaris</taxon>
    </lineage>
</organism>
<dbReference type="FunFam" id="3.30.420.230:FF:000003">
    <property type="entry name" value="Pre-mRNA-processing-splicing factor 8"/>
    <property type="match status" value="1"/>
</dbReference>
<dbReference type="InterPro" id="IPR012337">
    <property type="entry name" value="RNaseH-like_sf"/>
</dbReference>
<dbReference type="Gene3D" id="3.40.140.10">
    <property type="entry name" value="Cytidine Deaminase, domain 2"/>
    <property type="match status" value="1"/>
</dbReference>
<comment type="subcellular location">
    <subcellularLocation>
        <location evidence="1">Nucleus</location>
    </subcellularLocation>
</comment>
<feature type="non-terminal residue" evidence="8">
    <location>
        <position position="741"/>
    </location>
</feature>
<evidence type="ECO:0000256" key="1">
    <source>
        <dbReference type="ARBA" id="ARBA00004123"/>
    </source>
</evidence>
<evidence type="ECO:0000256" key="4">
    <source>
        <dbReference type="ARBA" id="ARBA00022884"/>
    </source>
</evidence>
<evidence type="ECO:0000259" key="7">
    <source>
        <dbReference type="PROSITE" id="PS50249"/>
    </source>
</evidence>
<keyword evidence="6" id="KW-0539">Nucleus</keyword>
<dbReference type="GO" id="GO:0030623">
    <property type="term" value="F:U5 snRNA binding"/>
    <property type="evidence" value="ECO:0007669"/>
    <property type="project" value="TreeGrafter"/>
</dbReference>
<evidence type="ECO:0000256" key="6">
    <source>
        <dbReference type="ARBA" id="ARBA00023242"/>
    </source>
</evidence>
<evidence type="ECO:0000313" key="8">
    <source>
        <dbReference type="EMBL" id="RKP33684.1"/>
    </source>
</evidence>
<dbReference type="Pfam" id="PF08084">
    <property type="entry name" value="PROCT"/>
    <property type="match status" value="1"/>
</dbReference>
<dbReference type="InterPro" id="IPR037518">
    <property type="entry name" value="MPN"/>
</dbReference>
<evidence type="ECO:0000256" key="3">
    <source>
        <dbReference type="ARBA" id="ARBA00022728"/>
    </source>
</evidence>
<keyword evidence="5" id="KW-0508">mRNA splicing</keyword>
<dbReference type="InterPro" id="IPR012984">
    <property type="entry name" value="PROCT"/>
</dbReference>
<feature type="domain" description="MPN" evidence="7">
    <location>
        <begin position="522"/>
        <end position="653"/>
    </location>
</feature>
<dbReference type="STRING" id="215637.A0A4P9ZK99"/>
<dbReference type="GO" id="GO:0005682">
    <property type="term" value="C:U5 snRNP"/>
    <property type="evidence" value="ECO:0007669"/>
    <property type="project" value="TreeGrafter"/>
</dbReference>
<gene>
    <name evidence="8" type="ORF">BJ085DRAFT_9100</name>
</gene>
<dbReference type="Pfam" id="PF12134">
    <property type="entry name" value="PRP8_domainIV"/>
    <property type="match status" value="1"/>
</dbReference>